<keyword evidence="5" id="KW-1185">Reference proteome</keyword>
<keyword evidence="1" id="KW-0645">Protease</keyword>
<evidence type="ECO:0008006" key="6">
    <source>
        <dbReference type="Google" id="ProtNLM"/>
    </source>
</evidence>
<dbReference type="InterPro" id="IPR012337">
    <property type="entry name" value="RNaseH-like_sf"/>
</dbReference>
<dbReference type="Pfam" id="PF22936">
    <property type="entry name" value="Pol_BBD"/>
    <property type="match status" value="1"/>
</dbReference>
<dbReference type="PANTHER" id="PTHR42648:SF25">
    <property type="entry name" value="RNA-DIRECTED DNA POLYMERASE"/>
    <property type="match status" value="1"/>
</dbReference>
<evidence type="ECO:0000256" key="1">
    <source>
        <dbReference type="ARBA" id="ARBA00022670"/>
    </source>
</evidence>
<dbReference type="SUPFAM" id="SSF53098">
    <property type="entry name" value="Ribonuclease H-like"/>
    <property type="match status" value="1"/>
</dbReference>
<dbReference type="Gene3D" id="3.30.420.10">
    <property type="entry name" value="Ribonuclease H-like superfamily/Ribonuclease H"/>
    <property type="match status" value="1"/>
</dbReference>
<evidence type="ECO:0000313" key="4">
    <source>
        <dbReference type="EMBL" id="WVZ70675.1"/>
    </source>
</evidence>
<proteinExistence type="predicted"/>
<dbReference type="AlphaFoldDB" id="A0AAQ3WR49"/>
<evidence type="ECO:0000313" key="5">
    <source>
        <dbReference type="Proteomes" id="UP001341281"/>
    </source>
</evidence>
<feature type="domain" description="Retrovirus-related Pol polyprotein from transposon TNT 1-94-like beta-barrel" evidence="3">
    <location>
        <begin position="1"/>
        <end position="70"/>
    </location>
</feature>
<protein>
    <recommendedName>
        <fullName evidence="6">GAG-pre-integrase domain-containing protein</fullName>
    </recommendedName>
</protein>
<feature type="domain" description="GAG-pre-integrase" evidence="2">
    <location>
        <begin position="92"/>
        <end position="146"/>
    </location>
</feature>
<dbReference type="Pfam" id="PF13976">
    <property type="entry name" value="gag_pre-integrs"/>
    <property type="match status" value="1"/>
</dbReference>
<dbReference type="InterPro" id="IPR039537">
    <property type="entry name" value="Retrotran_Ty1/copia-like"/>
</dbReference>
<dbReference type="InterPro" id="IPR025724">
    <property type="entry name" value="GAG-pre-integrase_dom"/>
</dbReference>
<name>A0AAQ3WR49_PASNO</name>
<dbReference type="GO" id="GO:0006508">
    <property type="term" value="P:proteolysis"/>
    <property type="evidence" value="ECO:0007669"/>
    <property type="project" value="UniProtKB-KW"/>
</dbReference>
<keyword evidence="1" id="KW-0378">Hydrolase</keyword>
<organism evidence="4 5">
    <name type="scientific">Paspalum notatum var. saurae</name>
    <dbReference type="NCBI Taxonomy" id="547442"/>
    <lineage>
        <taxon>Eukaryota</taxon>
        <taxon>Viridiplantae</taxon>
        <taxon>Streptophyta</taxon>
        <taxon>Embryophyta</taxon>
        <taxon>Tracheophyta</taxon>
        <taxon>Spermatophyta</taxon>
        <taxon>Magnoliopsida</taxon>
        <taxon>Liliopsida</taxon>
        <taxon>Poales</taxon>
        <taxon>Poaceae</taxon>
        <taxon>PACMAD clade</taxon>
        <taxon>Panicoideae</taxon>
        <taxon>Andropogonodae</taxon>
        <taxon>Paspaleae</taxon>
        <taxon>Paspalinae</taxon>
        <taxon>Paspalum</taxon>
    </lineage>
</organism>
<evidence type="ECO:0000259" key="2">
    <source>
        <dbReference type="Pfam" id="PF13976"/>
    </source>
</evidence>
<dbReference type="GO" id="GO:0008233">
    <property type="term" value="F:peptidase activity"/>
    <property type="evidence" value="ECO:0007669"/>
    <property type="project" value="UniProtKB-KW"/>
</dbReference>
<accession>A0AAQ3WR49</accession>
<dbReference type="EMBL" id="CP144748">
    <property type="protein sequence ID" value="WVZ70675.1"/>
    <property type="molecule type" value="Genomic_DNA"/>
</dbReference>
<dbReference type="GO" id="GO:0003676">
    <property type="term" value="F:nucleic acid binding"/>
    <property type="evidence" value="ECO:0007669"/>
    <property type="project" value="InterPro"/>
</dbReference>
<evidence type="ECO:0000259" key="3">
    <source>
        <dbReference type="Pfam" id="PF22936"/>
    </source>
</evidence>
<sequence>MTGRREFFTELDSTVRGSVKFGDASGVEIKGVGSVLFTTASGEHEPLTGVYYIPALRNSIIGLGRLDENGSRLVIESGVPRIWDHHRRLLAKVAQPFCLAARRDDEAWQWHERFGHLHFEALKRLSANEMVRGLPCLDHVEQLCDVRVPTKRRRLPFPHPPSFRAKERLELVHGDLCGPVTPATPGGRRYFLLLVDDLSRYMWVMVLGGKGEAADAIGARAPPRRRVRPQVARAAHRQRRRIHGSRVRVVPRG</sequence>
<reference evidence="4 5" key="1">
    <citation type="submission" date="2024-02" db="EMBL/GenBank/DDBJ databases">
        <title>High-quality chromosome-scale genome assembly of Pensacola bahiagrass (Paspalum notatum Flugge var. saurae).</title>
        <authorList>
            <person name="Vega J.M."/>
            <person name="Podio M."/>
            <person name="Orjuela J."/>
            <person name="Siena L.A."/>
            <person name="Pessino S.C."/>
            <person name="Combes M.C."/>
            <person name="Mariac C."/>
            <person name="Albertini E."/>
            <person name="Pupilli F."/>
            <person name="Ortiz J.P.A."/>
            <person name="Leblanc O."/>
        </authorList>
    </citation>
    <scope>NUCLEOTIDE SEQUENCE [LARGE SCALE GENOMIC DNA]</scope>
    <source>
        <strain evidence="4">R1</strain>
        <tissue evidence="4">Leaf</tissue>
    </source>
</reference>
<dbReference type="PANTHER" id="PTHR42648">
    <property type="entry name" value="TRANSPOSASE, PUTATIVE-RELATED"/>
    <property type="match status" value="1"/>
</dbReference>
<gene>
    <name evidence="4" type="ORF">U9M48_019318</name>
</gene>
<dbReference type="Proteomes" id="UP001341281">
    <property type="component" value="Chromosome 04"/>
</dbReference>
<dbReference type="InterPro" id="IPR036397">
    <property type="entry name" value="RNaseH_sf"/>
</dbReference>
<dbReference type="InterPro" id="IPR054722">
    <property type="entry name" value="PolX-like_BBD"/>
</dbReference>